<feature type="region of interest" description="Disordered" evidence="1">
    <location>
        <begin position="1"/>
        <end position="28"/>
    </location>
</feature>
<feature type="region of interest" description="Disordered" evidence="1">
    <location>
        <begin position="489"/>
        <end position="508"/>
    </location>
</feature>
<dbReference type="AlphaFoldDB" id="A0AAD1U5K5"/>
<evidence type="ECO:0000259" key="2">
    <source>
        <dbReference type="PROSITE" id="PS50222"/>
    </source>
</evidence>
<evidence type="ECO:0000313" key="3">
    <source>
        <dbReference type="EMBL" id="CAI2359693.1"/>
    </source>
</evidence>
<name>A0AAD1U5K5_EUPCR</name>
<comment type="caution">
    <text evidence="3">The sequence shown here is derived from an EMBL/GenBank/DDBJ whole genome shotgun (WGS) entry which is preliminary data.</text>
</comment>
<feature type="compositionally biased region" description="Basic and acidic residues" evidence="1">
    <location>
        <begin position="422"/>
        <end position="433"/>
    </location>
</feature>
<sequence length="574" mass="66603">MDCIPPAQDVSLVPKDKDDSSPPQPVKKVVKCSKLKKIQKEFYKKQMNYVENKYSKIYQKLIHKEKQLEHIHLKAKPHLKANKSLRDITQSDLSYPNKSRISKNSKVHERLYNENSERKVRKNILNNLYQSIQQKSLIYSRRGSNVSGKDELHCKLKTSRVSSIKMGSESPGIRCIKTNKNKNSRKIKFDGSINHPNLSKSRCNSKITLKTSQRLYEDAISRKKSKERLKFKISPKNTFTTKKSSQYLVGQFLKDFNEAFTSNDRDEKGEISLEKAYQIMQMLGFIRSVQKYSNSEVNSDRQSFMHFCEEMNHSDETTVKKEKLLQYTLAIQGYDFKGIQKNESLLNLYSFIQGISNVPQKQRNRDLDDNFSICDLPEAPFRAGECLSKKEIKRIHHKFLNLARNRSDFNKFQSRDKYKRRESHDDHLRDKPAISKRSEALAVKIREQFGDEESKLVDIRNKSSERSKFQSKRASVNHLQNSISHGVRMKPKYKTKRHSKGSKSPPQAVARKVILSVDINFGENLKDHILVHNGDNIPLLSKKFAQKHQLSTSLEQKLVQMLEDQLGSALHNDS</sequence>
<proteinExistence type="predicted"/>
<organism evidence="3 4">
    <name type="scientific">Euplotes crassus</name>
    <dbReference type="NCBI Taxonomy" id="5936"/>
    <lineage>
        <taxon>Eukaryota</taxon>
        <taxon>Sar</taxon>
        <taxon>Alveolata</taxon>
        <taxon>Ciliophora</taxon>
        <taxon>Intramacronucleata</taxon>
        <taxon>Spirotrichea</taxon>
        <taxon>Hypotrichia</taxon>
        <taxon>Euplotida</taxon>
        <taxon>Euplotidae</taxon>
        <taxon>Moneuplotes</taxon>
    </lineage>
</organism>
<evidence type="ECO:0000313" key="4">
    <source>
        <dbReference type="Proteomes" id="UP001295684"/>
    </source>
</evidence>
<dbReference type="EMBL" id="CAMPGE010000928">
    <property type="protein sequence ID" value="CAI2359693.1"/>
    <property type="molecule type" value="Genomic_DNA"/>
</dbReference>
<keyword evidence="4" id="KW-1185">Reference proteome</keyword>
<feature type="domain" description="EF-hand" evidence="2">
    <location>
        <begin position="251"/>
        <end position="286"/>
    </location>
</feature>
<dbReference type="InterPro" id="IPR002048">
    <property type="entry name" value="EF_hand_dom"/>
</dbReference>
<dbReference type="PANTHER" id="PTHR38150:SF1">
    <property type="entry name" value="PFU DOMAIN-CONTAINING PROTEIN"/>
    <property type="match status" value="1"/>
</dbReference>
<dbReference type="GO" id="GO:0005509">
    <property type="term" value="F:calcium ion binding"/>
    <property type="evidence" value="ECO:0007669"/>
    <property type="project" value="InterPro"/>
</dbReference>
<reference evidence="3" key="1">
    <citation type="submission" date="2023-07" db="EMBL/GenBank/DDBJ databases">
        <authorList>
            <consortium name="AG Swart"/>
            <person name="Singh M."/>
            <person name="Singh A."/>
            <person name="Seah K."/>
            <person name="Emmerich C."/>
        </authorList>
    </citation>
    <scope>NUCLEOTIDE SEQUENCE</scope>
    <source>
        <strain evidence="3">DP1</strain>
    </source>
</reference>
<protein>
    <recommendedName>
        <fullName evidence="2">EF-hand domain-containing protein</fullName>
    </recommendedName>
</protein>
<dbReference type="PROSITE" id="PS50222">
    <property type="entry name" value="EF_HAND_2"/>
    <property type="match status" value="1"/>
</dbReference>
<dbReference type="Proteomes" id="UP001295684">
    <property type="component" value="Unassembled WGS sequence"/>
</dbReference>
<evidence type="ECO:0000256" key="1">
    <source>
        <dbReference type="SAM" id="MobiDB-lite"/>
    </source>
</evidence>
<feature type="region of interest" description="Disordered" evidence="1">
    <location>
        <begin position="413"/>
        <end position="433"/>
    </location>
</feature>
<feature type="compositionally biased region" description="Basic residues" evidence="1">
    <location>
        <begin position="489"/>
        <end position="501"/>
    </location>
</feature>
<gene>
    <name evidence="3" type="ORF">ECRASSUSDP1_LOCUS986</name>
</gene>
<dbReference type="PANTHER" id="PTHR38150">
    <property type="entry name" value="EF-HAND DOMAIN-CONTAINING PROTEIN"/>
    <property type="match status" value="1"/>
</dbReference>
<accession>A0AAD1U5K5</accession>